<protein>
    <submittedName>
        <fullName evidence="5">3-oxoacyl-[acp] synthase II</fullName>
    </submittedName>
</protein>
<dbReference type="InterPro" id="IPR016039">
    <property type="entry name" value="Thiolase-like"/>
</dbReference>
<dbReference type="Pfam" id="PF00109">
    <property type="entry name" value="ketoacyl-synt"/>
    <property type="match status" value="1"/>
</dbReference>
<dbReference type="KEGG" id="ccoc:CCON33237_0403"/>
<gene>
    <name evidence="5" type="ORF">CCON33237_0403</name>
</gene>
<sequence>MLMRVFVTGIGAVSAFGNSWEEMRAKFLEGNNAVRYMSEWESCKDLNTRLAAPILDYKHPQEWDRKQLRSLGKVSCYSVHAAGLALKDAGLLNGEELQAANLDPSVQDGRMGVASGSSTGSTDSILDMAKLVLDMDSSFNANTYIKMMPHTTAANIALFYSLKGRIIPTSSACTSGSHAIGYAYESIKNGSIDMMLAGGAEELCVSEAYVFDKLYATSVKNSTPNLTPTPFEKDRDGLVLGEGAGFLVLESEESVLKRRAKIYAEVVGFGSTCDGTHITRPQSATMKAAMSLALRDANLEPKSVGYVNAHATATKHGDIAESIATNELFGEGIAISSLKSYLGHTLGACGGLEAIASIMMMREELFFPTINLNVIDLECAKLNYLKEPTPIKTDFVMSNNFAFGGVNTSLIFKRVKNIF</sequence>
<dbReference type="GO" id="GO:0004315">
    <property type="term" value="F:3-oxoacyl-[acyl-carrier-protein] synthase activity"/>
    <property type="evidence" value="ECO:0007669"/>
    <property type="project" value="InterPro"/>
</dbReference>
<dbReference type="Pfam" id="PF02801">
    <property type="entry name" value="Ketoacyl-synt_C"/>
    <property type="match status" value="1"/>
</dbReference>
<dbReference type="GO" id="GO:0006633">
    <property type="term" value="P:fatty acid biosynthetic process"/>
    <property type="evidence" value="ECO:0007669"/>
    <property type="project" value="InterPro"/>
</dbReference>
<dbReference type="InterPro" id="IPR018201">
    <property type="entry name" value="Ketoacyl_synth_AS"/>
</dbReference>
<evidence type="ECO:0000256" key="2">
    <source>
        <dbReference type="ARBA" id="ARBA00022679"/>
    </source>
</evidence>
<dbReference type="InterPro" id="IPR014030">
    <property type="entry name" value="Ketoacyl_synth_N"/>
</dbReference>
<name>A0A0M4SAI9_9BACT</name>
<evidence type="ECO:0000313" key="5">
    <source>
        <dbReference type="EMBL" id="ALF47110.1"/>
    </source>
</evidence>
<accession>A0A0M4SAI9</accession>
<dbReference type="Gene3D" id="3.40.47.10">
    <property type="match status" value="1"/>
</dbReference>
<dbReference type="CDD" id="cd00834">
    <property type="entry name" value="KAS_I_II"/>
    <property type="match status" value="1"/>
</dbReference>
<dbReference type="Proteomes" id="UP000066049">
    <property type="component" value="Chromosome"/>
</dbReference>
<evidence type="ECO:0000259" key="4">
    <source>
        <dbReference type="PROSITE" id="PS52004"/>
    </source>
</evidence>
<comment type="similarity">
    <text evidence="1 3">Belongs to the thiolase-like superfamily. Beta-ketoacyl-ACP synthases family.</text>
</comment>
<dbReference type="InterPro" id="IPR014031">
    <property type="entry name" value="Ketoacyl_synth_C"/>
</dbReference>
<evidence type="ECO:0000256" key="3">
    <source>
        <dbReference type="RuleBase" id="RU003694"/>
    </source>
</evidence>
<keyword evidence="2 3" id="KW-0808">Transferase</keyword>
<dbReference type="InterPro" id="IPR020841">
    <property type="entry name" value="PKS_Beta-ketoAc_synthase_dom"/>
</dbReference>
<dbReference type="AlphaFoldDB" id="A0A0M4SAI9"/>
<dbReference type="PANTHER" id="PTHR11712:SF325">
    <property type="entry name" value="3-OXOACYL-(ACYL-CARRIER-PROTEIN) SYNTHASE II FABF"/>
    <property type="match status" value="1"/>
</dbReference>
<dbReference type="EMBL" id="CP012541">
    <property type="protein sequence ID" value="ALF47110.1"/>
    <property type="molecule type" value="Genomic_DNA"/>
</dbReference>
<evidence type="ECO:0000313" key="6">
    <source>
        <dbReference type="Proteomes" id="UP000066049"/>
    </source>
</evidence>
<dbReference type="PROSITE" id="PS52004">
    <property type="entry name" value="KS3_2"/>
    <property type="match status" value="1"/>
</dbReference>
<dbReference type="NCBIfam" id="NF006587">
    <property type="entry name" value="PRK09116.1"/>
    <property type="match status" value="1"/>
</dbReference>
<reference evidence="6" key="1">
    <citation type="submission" date="2015-08" db="EMBL/GenBank/DDBJ databases">
        <title>Comparative genomics of the Campylobacter concisus group.</title>
        <authorList>
            <person name="Miller W.G."/>
            <person name="Yee E."/>
            <person name="Chapman M.H."/>
            <person name="Huynh S."/>
            <person name="Bono J.L."/>
            <person name="On S.L.W."/>
            <person name="St Leger J."/>
            <person name="Foster G."/>
            <person name="Parker C.T."/>
        </authorList>
    </citation>
    <scope>NUCLEOTIDE SEQUENCE [LARGE SCALE GENOMIC DNA]</scope>
    <source>
        <strain evidence="6">ATCC 33237</strain>
    </source>
</reference>
<dbReference type="SMART" id="SM00825">
    <property type="entry name" value="PKS_KS"/>
    <property type="match status" value="1"/>
</dbReference>
<dbReference type="InterPro" id="IPR000794">
    <property type="entry name" value="Beta-ketoacyl_synthase"/>
</dbReference>
<dbReference type="PATRIC" id="fig|199.248.peg.427"/>
<feature type="domain" description="Ketosynthase family 3 (KS3)" evidence="4">
    <location>
        <begin position="2"/>
        <end position="414"/>
    </location>
</feature>
<proteinExistence type="inferred from homology"/>
<dbReference type="SUPFAM" id="SSF53901">
    <property type="entry name" value="Thiolase-like"/>
    <property type="match status" value="2"/>
</dbReference>
<dbReference type="PANTHER" id="PTHR11712">
    <property type="entry name" value="POLYKETIDE SYNTHASE-RELATED"/>
    <property type="match status" value="1"/>
</dbReference>
<dbReference type="PROSITE" id="PS00606">
    <property type="entry name" value="KS3_1"/>
    <property type="match status" value="1"/>
</dbReference>
<organism evidence="5 6">
    <name type="scientific">Campylobacter concisus</name>
    <dbReference type="NCBI Taxonomy" id="199"/>
    <lineage>
        <taxon>Bacteria</taxon>
        <taxon>Pseudomonadati</taxon>
        <taxon>Campylobacterota</taxon>
        <taxon>Epsilonproteobacteria</taxon>
        <taxon>Campylobacterales</taxon>
        <taxon>Campylobacteraceae</taxon>
        <taxon>Campylobacter</taxon>
    </lineage>
</organism>
<evidence type="ECO:0000256" key="1">
    <source>
        <dbReference type="ARBA" id="ARBA00008467"/>
    </source>
</evidence>
<dbReference type="GO" id="GO:0005829">
    <property type="term" value="C:cytosol"/>
    <property type="evidence" value="ECO:0007669"/>
    <property type="project" value="TreeGrafter"/>
</dbReference>